<evidence type="ECO:0000313" key="3">
    <source>
        <dbReference type="Proteomes" id="UP000515708"/>
    </source>
</evidence>
<dbReference type="AlphaFoldDB" id="A0A7D8ABI9"/>
<evidence type="ECO:0000259" key="1">
    <source>
        <dbReference type="Pfam" id="PF01882"/>
    </source>
</evidence>
<dbReference type="RefSeq" id="WP_182255673.1">
    <property type="nucleotide sequence ID" value="NZ_CP043732.1"/>
</dbReference>
<accession>A0A7D8ABI9</accession>
<dbReference type="PANTHER" id="PTHR33608">
    <property type="entry name" value="BLL2464 PROTEIN"/>
    <property type="match status" value="1"/>
</dbReference>
<organism evidence="2 3">
    <name type="scientific">Microbacterium esteraromaticum</name>
    <dbReference type="NCBI Taxonomy" id="57043"/>
    <lineage>
        <taxon>Bacteria</taxon>
        <taxon>Bacillati</taxon>
        <taxon>Actinomycetota</taxon>
        <taxon>Actinomycetes</taxon>
        <taxon>Micrococcales</taxon>
        <taxon>Microbacteriaceae</taxon>
        <taxon>Microbacterium</taxon>
    </lineage>
</organism>
<dbReference type="Proteomes" id="UP000515708">
    <property type="component" value="Chromosome"/>
</dbReference>
<dbReference type="Pfam" id="PF01882">
    <property type="entry name" value="DUF58"/>
    <property type="match status" value="1"/>
</dbReference>
<dbReference type="PANTHER" id="PTHR33608:SF6">
    <property type="entry name" value="BLL2464 PROTEIN"/>
    <property type="match status" value="1"/>
</dbReference>
<evidence type="ECO:0000313" key="2">
    <source>
        <dbReference type="EMBL" id="QMU96824.1"/>
    </source>
</evidence>
<protein>
    <submittedName>
        <fullName evidence="2">DUF58 domain-containing protein</fullName>
    </submittedName>
</protein>
<feature type="domain" description="DUF58" evidence="1">
    <location>
        <begin position="41"/>
        <end position="235"/>
    </location>
</feature>
<gene>
    <name evidence="2" type="ORF">FVO59_05995</name>
</gene>
<dbReference type="EMBL" id="CP043732">
    <property type="protein sequence ID" value="QMU96824.1"/>
    <property type="molecule type" value="Genomic_DNA"/>
</dbReference>
<sequence length="296" mass="32788">MASLITQVKSKLFIRSSQKSMHALDGAYASLLRGRSLDFEDLRPYEFGDQVRDIDWRATARHGEPLIKRTKATRKHTVLFLVDSGRGMKALAEDERSKRDLVVLLTGALGYLTVRHGDDFSVVYGDSARVRRLATGSSEGALEHALRTVSAAIDSSTDAGERDALLRYTARNVARRMIVVLITDEAPMTSETEPLLRRLTVQHDVLWLTVRDADPVVRPGSGGTHRRDVDSGWAIPDFVHGDAEVMAELEADEAAHTARRDAALRRLEITHAEFGAQTAAVPTLLTMLNRRSHARS</sequence>
<dbReference type="InterPro" id="IPR002881">
    <property type="entry name" value="DUF58"/>
</dbReference>
<proteinExistence type="predicted"/>
<name>A0A7D8ABI9_9MICO</name>
<reference evidence="2 3" key="1">
    <citation type="journal article" date="2020" name="Front. Microbiol.">
        <title>Design of Bacterial Strain-Specific qPCR Assays Using NGS Data and Publicly Available Resources and Its Application to Track Biocontrol Strains.</title>
        <authorList>
            <person name="Hernandez I."/>
            <person name="Sant C."/>
            <person name="Martinez R."/>
            <person name="Fernandez C."/>
        </authorList>
    </citation>
    <scope>NUCLEOTIDE SEQUENCE [LARGE SCALE GENOMIC DNA]</scope>
    <source>
        <strain evidence="2 3">B24</strain>
    </source>
</reference>